<organism evidence="1 2">
    <name type="scientific">Microlunatus parietis</name>
    <dbReference type="NCBI Taxonomy" id="682979"/>
    <lineage>
        <taxon>Bacteria</taxon>
        <taxon>Bacillati</taxon>
        <taxon>Actinomycetota</taxon>
        <taxon>Actinomycetes</taxon>
        <taxon>Propionibacteriales</taxon>
        <taxon>Propionibacteriaceae</taxon>
        <taxon>Microlunatus</taxon>
    </lineage>
</organism>
<gene>
    <name evidence="1" type="ORF">BKA15_006575</name>
</gene>
<dbReference type="EMBL" id="JACCBU010000001">
    <property type="protein sequence ID" value="NYE75246.1"/>
    <property type="molecule type" value="Genomic_DNA"/>
</dbReference>
<proteinExistence type="predicted"/>
<reference evidence="1 2" key="1">
    <citation type="submission" date="2020-07" db="EMBL/GenBank/DDBJ databases">
        <title>Sequencing the genomes of 1000 actinobacteria strains.</title>
        <authorList>
            <person name="Klenk H.-P."/>
        </authorList>
    </citation>
    <scope>NUCLEOTIDE SEQUENCE [LARGE SCALE GENOMIC DNA]</scope>
    <source>
        <strain evidence="1 2">DSM 22083</strain>
    </source>
</reference>
<evidence type="ECO:0000313" key="2">
    <source>
        <dbReference type="Proteomes" id="UP000569914"/>
    </source>
</evidence>
<comment type="caution">
    <text evidence="1">The sequence shown here is derived from an EMBL/GenBank/DDBJ whole genome shotgun (WGS) entry which is preliminary data.</text>
</comment>
<name>A0A7Y9IEP6_9ACTN</name>
<dbReference type="RefSeq" id="WP_179757783.1">
    <property type="nucleotide sequence ID" value="NZ_JACCBU010000001.1"/>
</dbReference>
<accession>A0A7Y9IEP6</accession>
<dbReference type="AlphaFoldDB" id="A0A7Y9IEP6"/>
<sequence>MDLEPELTALAAEARGMAGRVAASTPDLTGLGDRVAQVLGGTVRRSDIAMAGLIDGTSGRLNEAVAALAEAAARADAELAARARGGS</sequence>
<keyword evidence="2" id="KW-1185">Reference proteome</keyword>
<evidence type="ECO:0000313" key="1">
    <source>
        <dbReference type="EMBL" id="NYE75246.1"/>
    </source>
</evidence>
<dbReference type="Proteomes" id="UP000569914">
    <property type="component" value="Unassembled WGS sequence"/>
</dbReference>
<protein>
    <submittedName>
        <fullName evidence="1">Uncharacterized protein</fullName>
    </submittedName>
</protein>